<dbReference type="InterPro" id="IPR001314">
    <property type="entry name" value="Peptidase_S1A"/>
</dbReference>
<dbReference type="PROSITE" id="PS00135">
    <property type="entry name" value="TRYPSIN_SER"/>
    <property type="match status" value="1"/>
</dbReference>
<keyword evidence="2" id="KW-1015">Disulfide bond</keyword>
<sequence length="260" mass="26999">MATRYRRAAVAVIALLAATLFVPAAGATQPTIVGGDEVSIRDYPYAVFLTDRRGGQFCGGVLVEQDTVLTAAHCAQAVPRADLVVVGGRQDKRTESGRTSGVESIWVHPEYRTPGSGNDIATLTLSRMLWYPTARPATGADAGLYTAGAEATVIGWGRTADGGPRSNTLRGATLPIVSDQDCGQAFRNYDPTTMVCAGLPEGGVDACTGDSGGPLLAGTTVIGIVSWGVGCGEPGKPGVYTRVAHYDGRIGDSTQPRLFP</sequence>
<dbReference type="InterPro" id="IPR043504">
    <property type="entry name" value="Peptidase_S1_PA_chymotrypsin"/>
</dbReference>
<dbReference type="RefSeq" id="WP_141997099.1">
    <property type="nucleotide sequence ID" value="NZ_VFML01000001.1"/>
</dbReference>
<dbReference type="FunFam" id="2.40.10.10:FF:000002">
    <property type="entry name" value="Transmembrane protease serine"/>
    <property type="match status" value="1"/>
</dbReference>
<dbReference type="InterPro" id="IPR033116">
    <property type="entry name" value="TRYPSIN_SER"/>
</dbReference>
<dbReference type="InterPro" id="IPR009003">
    <property type="entry name" value="Peptidase_S1_PA"/>
</dbReference>
<dbReference type="SMART" id="SM00020">
    <property type="entry name" value="Tryp_SPc"/>
    <property type="match status" value="1"/>
</dbReference>
<keyword evidence="3" id="KW-0378">Hydrolase</keyword>
<evidence type="ECO:0000256" key="4">
    <source>
        <dbReference type="SAM" id="SignalP"/>
    </source>
</evidence>
<dbReference type="FunFam" id="2.40.10.10:FF:000068">
    <property type="entry name" value="transmembrane protease serine 2"/>
    <property type="match status" value="1"/>
</dbReference>
<dbReference type="PROSITE" id="PS50240">
    <property type="entry name" value="TRYPSIN_DOM"/>
    <property type="match status" value="1"/>
</dbReference>
<comment type="similarity">
    <text evidence="1">Belongs to the peptidase S1 family.</text>
</comment>
<keyword evidence="3" id="KW-0645">Protease</keyword>
<feature type="domain" description="Peptidase S1" evidence="5">
    <location>
        <begin position="32"/>
        <end position="255"/>
    </location>
</feature>
<dbReference type="InterPro" id="IPR018114">
    <property type="entry name" value="TRYPSIN_HIS"/>
</dbReference>
<organism evidence="6 7">
    <name type="scientific">Amycolatopsis cihanbeyliensis</name>
    <dbReference type="NCBI Taxonomy" id="1128664"/>
    <lineage>
        <taxon>Bacteria</taxon>
        <taxon>Bacillati</taxon>
        <taxon>Actinomycetota</taxon>
        <taxon>Actinomycetes</taxon>
        <taxon>Pseudonocardiales</taxon>
        <taxon>Pseudonocardiaceae</taxon>
        <taxon>Amycolatopsis</taxon>
    </lineage>
</organism>
<keyword evidence="3" id="KW-0720">Serine protease</keyword>
<gene>
    <name evidence="6" type="ORF">FB471_1974</name>
</gene>
<dbReference type="CDD" id="cd00190">
    <property type="entry name" value="Tryp_SPc"/>
    <property type="match status" value="1"/>
</dbReference>
<dbReference type="GO" id="GO:0006508">
    <property type="term" value="P:proteolysis"/>
    <property type="evidence" value="ECO:0007669"/>
    <property type="project" value="UniProtKB-KW"/>
</dbReference>
<dbReference type="PANTHER" id="PTHR24276">
    <property type="entry name" value="POLYSERASE-RELATED"/>
    <property type="match status" value="1"/>
</dbReference>
<dbReference type="AlphaFoldDB" id="A0A542DGR5"/>
<evidence type="ECO:0000256" key="3">
    <source>
        <dbReference type="RuleBase" id="RU363034"/>
    </source>
</evidence>
<dbReference type="PRINTS" id="PR00722">
    <property type="entry name" value="CHYMOTRYPSIN"/>
</dbReference>
<evidence type="ECO:0000256" key="2">
    <source>
        <dbReference type="ARBA" id="ARBA00023157"/>
    </source>
</evidence>
<accession>A0A542DGR5</accession>
<evidence type="ECO:0000313" key="6">
    <source>
        <dbReference type="EMBL" id="TQJ02252.1"/>
    </source>
</evidence>
<dbReference type="InterPro" id="IPR050430">
    <property type="entry name" value="Peptidase_S1"/>
</dbReference>
<dbReference type="PANTHER" id="PTHR24276:SF98">
    <property type="entry name" value="FI18310P1-RELATED"/>
    <property type="match status" value="1"/>
</dbReference>
<keyword evidence="4" id="KW-0732">Signal</keyword>
<protein>
    <submittedName>
        <fullName evidence="6">Trypsin</fullName>
    </submittedName>
</protein>
<dbReference type="InterPro" id="IPR001254">
    <property type="entry name" value="Trypsin_dom"/>
</dbReference>
<dbReference type="PROSITE" id="PS00134">
    <property type="entry name" value="TRYPSIN_HIS"/>
    <property type="match status" value="1"/>
</dbReference>
<dbReference type="Pfam" id="PF00089">
    <property type="entry name" value="Trypsin"/>
    <property type="match status" value="1"/>
</dbReference>
<dbReference type="GO" id="GO:0004252">
    <property type="term" value="F:serine-type endopeptidase activity"/>
    <property type="evidence" value="ECO:0007669"/>
    <property type="project" value="InterPro"/>
</dbReference>
<dbReference type="Gene3D" id="2.40.10.10">
    <property type="entry name" value="Trypsin-like serine proteases"/>
    <property type="match status" value="1"/>
</dbReference>
<feature type="signal peptide" evidence="4">
    <location>
        <begin position="1"/>
        <end position="24"/>
    </location>
</feature>
<name>A0A542DGR5_AMYCI</name>
<evidence type="ECO:0000259" key="5">
    <source>
        <dbReference type="PROSITE" id="PS50240"/>
    </source>
</evidence>
<dbReference type="EMBL" id="VFML01000001">
    <property type="protein sequence ID" value="TQJ02252.1"/>
    <property type="molecule type" value="Genomic_DNA"/>
</dbReference>
<comment type="caution">
    <text evidence="6">The sequence shown here is derived from an EMBL/GenBank/DDBJ whole genome shotgun (WGS) entry which is preliminary data.</text>
</comment>
<proteinExistence type="inferred from homology"/>
<reference evidence="6 7" key="1">
    <citation type="submission" date="2019-06" db="EMBL/GenBank/DDBJ databases">
        <title>Sequencing the genomes of 1000 actinobacteria strains.</title>
        <authorList>
            <person name="Klenk H.-P."/>
        </authorList>
    </citation>
    <scope>NUCLEOTIDE SEQUENCE [LARGE SCALE GENOMIC DNA]</scope>
    <source>
        <strain evidence="6 7">DSM 45679</strain>
    </source>
</reference>
<evidence type="ECO:0000313" key="7">
    <source>
        <dbReference type="Proteomes" id="UP000320876"/>
    </source>
</evidence>
<dbReference type="Proteomes" id="UP000320876">
    <property type="component" value="Unassembled WGS sequence"/>
</dbReference>
<feature type="chain" id="PRO_5038448408" evidence="4">
    <location>
        <begin position="25"/>
        <end position="260"/>
    </location>
</feature>
<keyword evidence="7" id="KW-1185">Reference proteome</keyword>
<dbReference type="OrthoDB" id="1496095at2"/>
<evidence type="ECO:0000256" key="1">
    <source>
        <dbReference type="ARBA" id="ARBA00007664"/>
    </source>
</evidence>
<dbReference type="SUPFAM" id="SSF50494">
    <property type="entry name" value="Trypsin-like serine proteases"/>
    <property type="match status" value="1"/>
</dbReference>